<protein>
    <submittedName>
        <fullName evidence="1">Uncharacterized protein</fullName>
    </submittedName>
</protein>
<sequence length="75" mass="8544">MEVPWCDSNRILLSKEYVRFPVELAHRKIGRELERFLKFEILQKVTLCMCNSTGRAFNTSITAIGPLPPPPPLSS</sequence>
<comment type="caution">
    <text evidence="1">The sequence shown here is derived from an EMBL/GenBank/DDBJ whole genome shotgun (WGS) entry which is preliminary data.</text>
</comment>
<evidence type="ECO:0000313" key="2">
    <source>
        <dbReference type="Proteomes" id="UP001164929"/>
    </source>
</evidence>
<accession>A0AAD6Q4I1</accession>
<name>A0AAD6Q4I1_9ROSI</name>
<dbReference type="EMBL" id="JAQIZT010000011">
    <property type="protein sequence ID" value="KAJ6978666.1"/>
    <property type="molecule type" value="Genomic_DNA"/>
</dbReference>
<evidence type="ECO:0000313" key="1">
    <source>
        <dbReference type="EMBL" id="KAJ6978666.1"/>
    </source>
</evidence>
<gene>
    <name evidence="1" type="ORF">NC653_026955</name>
</gene>
<dbReference type="AlphaFoldDB" id="A0AAD6Q4I1"/>
<proteinExistence type="predicted"/>
<reference evidence="1" key="1">
    <citation type="journal article" date="2023" name="Mol. Ecol. Resour.">
        <title>Chromosome-level genome assembly of a triploid poplar Populus alba 'Berolinensis'.</title>
        <authorList>
            <person name="Chen S."/>
            <person name="Yu Y."/>
            <person name="Wang X."/>
            <person name="Wang S."/>
            <person name="Zhang T."/>
            <person name="Zhou Y."/>
            <person name="He R."/>
            <person name="Meng N."/>
            <person name="Wang Y."/>
            <person name="Liu W."/>
            <person name="Liu Z."/>
            <person name="Liu J."/>
            <person name="Guo Q."/>
            <person name="Huang H."/>
            <person name="Sederoff R.R."/>
            <person name="Wang G."/>
            <person name="Qu G."/>
            <person name="Chen S."/>
        </authorList>
    </citation>
    <scope>NUCLEOTIDE SEQUENCE</scope>
    <source>
        <strain evidence="1">SC-2020</strain>
    </source>
</reference>
<dbReference type="Proteomes" id="UP001164929">
    <property type="component" value="Chromosome 11"/>
</dbReference>
<keyword evidence="2" id="KW-1185">Reference proteome</keyword>
<organism evidence="1 2">
    <name type="scientific">Populus alba x Populus x berolinensis</name>
    <dbReference type="NCBI Taxonomy" id="444605"/>
    <lineage>
        <taxon>Eukaryota</taxon>
        <taxon>Viridiplantae</taxon>
        <taxon>Streptophyta</taxon>
        <taxon>Embryophyta</taxon>
        <taxon>Tracheophyta</taxon>
        <taxon>Spermatophyta</taxon>
        <taxon>Magnoliopsida</taxon>
        <taxon>eudicotyledons</taxon>
        <taxon>Gunneridae</taxon>
        <taxon>Pentapetalae</taxon>
        <taxon>rosids</taxon>
        <taxon>fabids</taxon>
        <taxon>Malpighiales</taxon>
        <taxon>Salicaceae</taxon>
        <taxon>Saliceae</taxon>
        <taxon>Populus</taxon>
    </lineage>
</organism>